<proteinExistence type="predicted"/>
<name>A0A3N4II21_ASCIM</name>
<feature type="region of interest" description="Disordered" evidence="1">
    <location>
        <begin position="744"/>
        <end position="770"/>
    </location>
</feature>
<evidence type="ECO:0000313" key="3">
    <source>
        <dbReference type="Proteomes" id="UP000275078"/>
    </source>
</evidence>
<feature type="compositionally biased region" description="Pro residues" evidence="1">
    <location>
        <begin position="200"/>
        <end position="213"/>
    </location>
</feature>
<feature type="region of interest" description="Disordered" evidence="1">
    <location>
        <begin position="78"/>
        <end position="218"/>
    </location>
</feature>
<feature type="compositionally biased region" description="Polar residues" evidence="1">
    <location>
        <begin position="345"/>
        <end position="367"/>
    </location>
</feature>
<feature type="compositionally biased region" description="Polar residues" evidence="1">
    <location>
        <begin position="179"/>
        <end position="194"/>
    </location>
</feature>
<dbReference type="EMBL" id="ML119654">
    <property type="protein sequence ID" value="RPA85276.1"/>
    <property type="molecule type" value="Genomic_DNA"/>
</dbReference>
<feature type="region of interest" description="Disordered" evidence="1">
    <location>
        <begin position="305"/>
        <end position="496"/>
    </location>
</feature>
<sequence length="874" mass="92427">MFSDSPPLRPFASPEMIRNPNFVFPVKPEDIPSISPIEGRFARRSSVPHAFGPVPVIPAALESRPRSSGSAATLLAGVGILPPPPVIPSTSRSNSPVGNSPASPFNFGGRPITQRTSGLAAPSSVTIGPVPSRLRNGSVADGNGSETTAPSEGKLVEKSLVPNKGPGRRGHAHRRSGAVSSSDVWALMNNSAPTLSVPKDSPPPIATPPPSQPSPVVSWSAPVSPGLITPQKTPVLGPVDAVPAPSTPQDAAAKRAARVSFIEHVEIIPRPLSAASSQATVKGHFGGESISSLASFNFIEPAPAVTPSMSRTRSNSHSSAARYPPLVIPEDQDRPSTAGAILNSPMDSPTVSRNNSLKRNVDSAITPTTPPRSKKAHKKAMSDFGLGLPKFSSDTTTKNTNANARISSEDDSTEGSSTPTNGEEKKKKKKKSKSKGKNKENKENRDETEEGQSKKNKKKGWGLGKKVLGKNSKNNRQLKALPRRSPTPPLPRSASGERIGGAEWVAAWNESYVIVPPNFGEGSPAFLGAGEHSPNSVESDSPIIDLDAALGPFKTPQNVRGNFRAAKRYMHSSGRPAGTFGGPSFVGLHKRSESLPETRMELFALDENDGMEMGDVFEEEEDDDSSSSSASSSAGDSEYQNENIGIGINIVDVDGESQSSRRSSDATDEEMVSAQGSRRGSTSSVKSCKSLKSAQLKPRSSSHSMKIDESPISPVMEEDEHLGASPTIKKSTDRFRVSVISSSTQSSTSTVTPTTLPIPDTPATSGTSPATSLMSLSTPYEESTKANNHSEIYLASSETGSGFLGEANPHMRMSYDDVPSLTSCSSTMTGIAYREPATPGATESIKEGKSGKKSKKDKKEKRWSRVFGFLKIKS</sequence>
<feature type="compositionally biased region" description="Low complexity" evidence="1">
    <location>
        <begin position="308"/>
        <end position="322"/>
    </location>
</feature>
<evidence type="ECO:0008006" key="4">
    <source>
        <dbReference type="Google" id="ProtNLM"/>
    </source>
</evidence>
<protein>
    <recommendedName>
        <fullName evidence="4">Cell wall proline rich protein</fullName>
    </recommendedName>
</protein>
<dbReference type="Proteomes" id="UP000275078">
    <property type="component" value="Unassembled WGS sequence"/>
</dbReference>
<evidence type="ECO:0000256" key="1">
    <source>
        <dbReference type="SAM" id="MobiDB-lite"/>
    </source>
</evidence>
<feature type="compositionally biased region" description="Basic residues" evidence="1">
    <location>
        <begin position="426"/>
        <end position="436"/>
    </location>
</feature>
<accession>A0A3N4II21</accession>
<feature type="compositionally biased region" description="Polar residues" evidence="1">
    <location>
        <begin position="89"/>
        <end position="103"/>
    </location>
</feature>
<dbReference type="AlphaFoldDB" id="A0A3N4II21"/>
<feature type="compositionally biased region" description="Polar residues" evidence="1">
    <location>
        <begin position="674"/>
        <end position="704"/>
    </location>
</feature>
<feature type="region of interest" description="Disordered" evidence="1">
    <location>
        <begin position="618"/>
        <end position="730"/>
    </location>
</feature>
<dbReference type="STRING" id="1160509.A0A3N4II21"/>
<evidence type="ECO:0000313" key="2">
    <source>
        <dbReference type="EMBL" id="RPA85276.1"/>
    </source>
</evidence>
<reference evidence="2 3" key="1">
    <citation type="journal article" date="2018" name="Nat. Ecol. Evol.">
        <title>Pezizomycetes genomes reveal the molecular basis of ectomycorrhizal truffle lifestyle.</title>
        <authorList>
            <person name="Murat C."/>
            <person name="Payen T."/>
            <person name="Noel B."/>
            <person name="Kuo A."/>
            <person name="Morin E."/>
            <person name="Chen J."/>
            <person name="Kohler A."/>
            <person name="Krizsan K."/>
            <person name="Balestrini R."/>
            <person name="Da Silva C."/>
            <person name="Montanini B."/>
            <person name="Hainaut M."/>
            <person name="Levati E."/>
            <person name="Barry K.W."/>
            <person name="Belfiori B."/>
            <person name="Cichocki N."/>
            <person name="Clum A."/>
            <person name="Dockter R.B."/>
            <person name="Fauchery L."/>
            <person name="Guy J."/>
            <person name="Iotti M."/>
            <person name="Le Tacon F."/>
            <person name="Lindquist E.A."/>
            <person name="Lipzen A."/>
            <person name="Malagnac F."/>
            <person name="Mello A."/>
            <person name="Molinier V."/>
            <person name="Miyauchi S."/>
            <person name="Poulain J."/>
            <person name="Riccioni C."/>
            <person name="Rubini A."/>
            <person name="Sitrit Y."/>
            <person name="Splivallo R."/>
            <person name="Traeger S."/>
            <person name="Wang M."/>
            <person name="Zifcakova L."/>
            <person name="Wipf D."/>
            <person name="Zambonelli A."/>
            <person name="Paolocci F."/>
            <person name="Nowrousian M."/>
            <person name="Ottonello S."/>
            <person name="Baldrian P."/>
            <person name="Spatafora J.W."/>
            <person name="Henrissat B."/>
            <person name="Nagy L.G."/>
            <person name="Aury J.M."/>
            <person name="Wincker P."/>
            <person name="Grigoriev I.V."/>
            <person name="Bonfante P."/>
            <person name="Martin F.M."/>
        </authorList>
    </citation>
    <scope>NUCLEOTIDE SEQUENCE [LARGE SCALE GENOMIC DNA]</scope>
    <source>
        <strain evidence="2 3">RN42</strain>
    </source>
</reference>
<gene>
    <name evidence="2" type="ORF">BJ508DRAFT_6296</name>
</gene>
<feature type="compositionally biased region" description="Low complexity" evidence="1">
    <location>
        <begin position="626"/>
        <end position="652"/>
    </location>
</feature>
<feature type="region of interest" description="Disordered" evidence="1">
    <location>
        <begin position="834"/>
        <end position="860"/>
    </location>
</feature>
<feature type="compositionally biased region" description="Basic residues" evidence="1">
    <location>
        <begin position="851"/>
        <end position="860"/>
    </location>
</feature>
<feature type="compositionally biased region" description="Basic residues" evidence="1">
    <location>
        <begin position="166"/>
        <end position="176"/>
    </location>
</feature>
<keyword evidence="3" id="KW-1185">Reference proteome</keyword>
<feature type="compositionally biased region" description="Polar residues" evidence="1">
    <location>
        <begin position="392"/>
        <end position="406"/>
    </location>
</feature>
<organism evidence="2 3">
    <name type="scientific">Ascobolus immersus RN42</name>
    <dbReference type="NCBI Taxonomy" id="1160509"/>
    <lineage>
        <taxon>Eukaryota</taxon>
        <taxon>Fungi</taxon>
        <taxon>Dikarya</taxon>
        <taxon>Ascomycota</taxon>
        <taxon>Pezizomycotina</taxon>
        <taxon>Pezizomycetes</taxon>
        <taxon>Pezizales</taxon>
        <taxon>Ascobolaceae</taxon>
        <taxon>Ascobolus</taxon>
    </lineage>
</organism>
<dbReference type="OrthoDB" id="5406427at2759"/>